<sequence length="464" mass="51476">MRGECGHRETIAAIARNPAAPSEVLTRLLCEEAIAAWDTIAWRALPDEVVDAIVKHPDHRLRTAFTGNVGVTAEQRARLVDDPDPSVRHFLAIGPEWFRIPSRPLPLSTQQRLLADPELPVRRSAAFCRDTAPSLVAGLANHQDADLRRAACREWALLSEDNRSRLLRDADDKVRQAAMMEACRDDAGYTELLLDAGIGRFARQDVIRYGAMNTATAERLAASTEEEDRRELAANLNVPIDIIRTLANDDAHSVRLAVSVRPELTETERTAIDVTISPSDRLFPVEWVRLCTDPDVLRQCAKSANTLLRRSAAYSRHLPADAIDLLSRDDDYPVRLLLCENQPTVDGEVVLQTYLDCEVITKGDLLRHPNFPRTDTGQRFANDPDPAKRWLVGLDSEAPVDAVVRLLADPDDRVRAMAAAHPALPVDLILQSCRNPETSSHALSNPSLPTEAMHQYLDDAGIPR</sequence>
<name>A0A918FEB6_9ACTN</name>
<dbReference type="InterPro" id="IPR016024">
    <property type="entry name" value="ARM-type_fold"/>
</dbReference>
<dbReference type="InterPro" id="IPR011989">
    <property type="entry name" value="ARM-like"/>
</dbReference>
<dbReference type="SUPFAM" id="SSF48371">
    <property type="entry name" value="ARM repeat"/>
    <property type="match status" value="2"/>
</dbReference>
<dbReference type="EMBL" id="BMSX01000012">
    <property type="protein sequence ID" value="GGR27854.1"/>
    <property type="molecule type" value="Genomic_DNA"/>
</dbReference>
<gene>
    <name evidence="1" type="ORF">GCM10010251_49850</name>
</gene>
<accession>A0A918FEB6</accession>
<reference evidence="1" key="2">
    <citation type="submission" date="2020-09" db="EMBL/GenBank/DDBJ databases">
        <authorList>
            <person name="Sun Q."/>
            <person name="Ohkuma M."/>
        </authorList>
    </citation>
    <scope>NUCLEOTIDE SEQUENCE</scope>
    <source>
        <strain evidence="1">JCM 4346</strain>
    </source>
</reference>
<dbReference type="Gene3D" id="1.25.10.10">
    <property type="entry name" value="Leucine-rich Repeat Variant"/>
    <property type="match status" value="2"/>
</dbReference>
<reference evidence="1" key="1">
    <citation type="journal article" date="2014" name="Int. J. Syst. Evol. Microbiol.">
        <title>Complete genome sequence of Corynebacterium casei LMG S-19264T (=DSM 44701T), isolated from a smear-ripened cheese.</title>
        <authorList>
            <consortium name="US DOE Joint Genome Institute (JGI-PGF)"/>
            <person name="Walter F."/>
            <person name="Albersmeier A."/>
            <person name="Kalinowski J."/>
            <person name="Ruckert C."/>
        </authorList>
    </citation>
    <scope>NUCLEOTIDE SEQUENCE</scope>
    <source>
        <strain evidence="1">JCM 4346</strain>
    </source>
</reference>
<evidence type="ECO:0000313" key="1">
    <source>
        <dbReference type="EMBL" id="GGR27854.1"/>
    </source>
</evidence>
<evidence type="ECO:0000313" key="2">
    <source>
        <dbReference type="Proteomes" id="UP000658320"/>
    </source>
</evidence>
<dbReference type="Proteomes" id="UP000658320">
    <property type="component" value="Unassembled WGS sequence"/>
</dbReference>
<organism evidence="1 2">
    <name type="scientific">Streptomyces aurantiogriseus</name>
    <dbReference type="NCBI Taxonomy" id="66870"/>
    <lineage>
        <taxon>Bacteria</taxon>
        <taxon>Bacillati</taxon>
        <taxon>Actinomycetota</taxon>
        <taxon>Actinomycetes</taxon>
        <taxon>Kitasatosporales</taxon>
        <taxon>Streptomycetaceae</taxon>
        <taxon>Streptomyces</taxon>
    </lineage>
</organism>
<evidence type="ECO:0008006" key="3">
    <source>
        <dbReference type="Google" id="ProtNLM"/>
    </source>
</evidence>
<comment type="caution">
    <text evidence="1">The sequence shown here is derived from an EMBL/GenBank/DDBJ whole genome shotgun (WGS) entry which is preliminary data.</text>
</comment>
<proteinExistence type="predicted"/>
<dbReference type="AlphaFoldDB" id="A0A918FEB6"/>
<dbReference type="RefSeq" id="WP_229911138.1">
    <property type="nucleotide sequence ID" value="NZ_BMSX01000012.1"/>
</dbReference>
<protein>
    <recommendedName>
        <fullName evidence="3">Leucine rich repeat variant</fullName>
    </recommendedName>
</protein>
<keyword evidence="2" id="KW-1185">Reference proteome</keyword>